<dbReference type="EMBL" id="JBIAMX010000021">
    <property type="protein sequence ID" value="MFF0546515.1"/>
    <property type="molecule type" value="Genomic_DNA"/>
</dbReference>
<evidence type="ECO:0000313" key="4">
    <source>
        <dbReference type="Proteomes" id="UP001601444"/>
    </source>
</evidence>
<dbReference type="Pfam" id="PF05305">
    <property type="entry name" value="DUF732"/>
    <property type="match status" value="1"/>
</dbReference>
<protein>
    <submittedName>
        <fullName evidence="3">DUF732 domain-containing protein</fullName>
    </submittedName>
</protein>
<accession>A0ABW6PVQ2</accession>
<feature type="compositionally biased region" description="Polar residues" evidence="1">
    <location>
        <begin position="60"/>
        <end position="73"/>
    </location>
</feature>
<evidence type="ECO:0000259" key="2">
    <source>
        <dbReference type="Pfam" id="PF05305"/>
    </source>
</evidence>
<keyword evidence="4" id="KW-1185">Reference proteome</keyword>
<gene>
    <name evidence="3" type="ORF">ACFYTF_27130</name>
</gene>
<organism evidence="3 4">
    <name type="scientific">Nocardia thailandica</name>
    <dbReference type="NCBI Taxonomy" id="257275"/>
    <lineage>
        <taxon>Bacteria</taxon>
        <taxon>Bacillati</taxon>
        <taxon>Actinomycetota</taxon>
        <taxon>Actinomycetes</taxon>
        <taxon>Mycobacteriales</taxon>
        <taxon>Nocardiaceae</taxon>
        <taxon>Nocardia</taxon>
    </lineage>
</organism>
<name>A0ABW6PVQ2_9NOCA</name>
<reference evidence="3 4" key="1">
    <citation type="submission" date="2024-10" db="EMBL/GenBank/DDBJ databases">
        <title>The Natural Products Discovery Center: Release of the First 8490 Sequenced Strains for Exploring Actinobacteria Biosynthetic Diversity.</title>
        <authorList>
            <person name="Kalkreuter E."/>
            <person name="Kautsar S.A."/>
            <person name="Yang D."/>
            <person name="Bader C.D."/>
            <person name="Teijaro C.N."/>
            <person name="Fluegel L."/>
            <person name="Davis C.M."/>
            <person name="Simpson J.R."/>
            <person name="Lauterbach L."/>
            <person name="Steele A.D."/>
            <person name="Gui C."/>
            <person name="Meng S."/>
            <person name="Li G."/>
            <person name="Viehrig K."/>
            <person name="Ye F."/>
            <person name="Su P."/>
            <person name="Kiefer A.F."/>
            <person name="Nichols A."/>
            <person name="Cepeda A.J."/>
            <person name="Yan W."/>
            <person name="Fan B."/>
            <person name="Jiang Y."/>
            <person name="Adhikari A."/>
            <person name="Zheng C.-J."/>
            <person name="Schuster L."/>
            <person name="Cowan T.M."/>
            <person name="Smanski M.J."/>
            <person name="Chevrette M.G."/>
            <person name="De Carvalho L.P.S."/>
            <person name="Shen B."/>
        </authorList>
    </citation>
    <scope>NUCLEOTIDE SEQUENCE [LARGE SCALE GENOMIC DNA]</scope>
    <source>
        <strain evidence="3 4">NPDC004045</strain>
    </source>
</reference>
<sequence>MSNRPRREAEPQRLRSRNGTGLKTIWLVQELLMLTVCSRLVFAGLVGLSVLGAGCTTATNTPEEPSAGTSARHPQSTPQVSTSRPSSTTVTTSGQAAVEQEAFLVHVRMLGLEFSDDESLLFDGDSVCNDQTPLAGAGHVPVELDVRMLQAPSGAMTEEQARAFIDAATRYLCPPGSAWVREHR</sequence>
<dbReference type="Proteomes" id="UP001601444">
    <property type="component" value="Unassembled WGS sequence"/>
</dbReference>
<evidence type="ECO:0000313" key="3">
    <source>
        <dbReference type="EMBL" id="MFF0546515.1"/>
    </source>
</evidence>
<comment type="caution">
    <text evidence="3">The sequence shown here is derived from an EMBL/GenBank/DDBJ whole genome shotgun (WGS) entry which is preliminary data.</text>
</comment>
<evidence type="ECO:0000256" key="1">
    <source>
        <dbReference type="SAM" id="MobiDB-lite"/>
    </source>
</evidence>
<dbReference type="InterPro" id="IPR007969">
    <property type="entry name" value="DUF732"/>
</dbReference>
<feature type="compositionally biased region" description="Low complexity" evidence="1">
    <location>
        <begin position="74"/>
        <end position="93"/>
    </location>
</feature>
<feature type="region of interest" description="Disordered" evidence="1">
    <location>
        <begin position="60"/>
        <end position="95"/>
    </location>
</feature>
<dbReference type="RefSeq" id="WP_387702866.1">
    <property type="nucleotide sequence ID" value="NZ_JBIAMX010000021.1"/>
</dbReference>
<feature type="domain" description="DUF732" evidence="2">
    <location>
        <begin position="100"/>
        <end position="174"/>
    </location>
</feature>
<proteinExistence type="predicted"/>